<dbReference type="STRING" id="669874.A0A1E4TWK7"/>
<dbReference type="SMART" id="SM00397">
    <property type="entry name" value="t_SNARE"/>
    <property type="match status" value="1"/>
</dbReference>
<dbReference type="SUPFAM" id="SSF64268">
    <property type="entry name" value="PX domain"/>
    <property type="match status" value="1"/>
</dbReference>
<sequence>MTEPNDEFIEISIPSTTEKDDVTYYNVHVKLPYKFYVVNRRYSDFIQLKKNLEILRFNQKLPYDLPSRFTSYFVSSDKLVEDRKFKLTKFLNDVINDSSLRNNQLVLDFLQLPKSTFMIKNINVDSGNSSSSSSSWFNNKSEESIDVNNWAPYLKKTNNSIKTLIAKILNNTADHLQLVNDSMIIKKRIANLEKNLKLFQTSIGEGEYNRRSELLSSLKREYLELDRLIKDIKSTNTIATIGAGSVATAGAGAGAPKQQLFAPLSGGNNNYDSSGRRVLGRQKETTKTLPLTSKELFQQQQLQLQQQEQDVDQVRQIIQRQKEIAMVIHNEVNEQNELLDDFNAEVDASSDKMRNAKRSIKKLG</sequence>
<dbReference type="GO" id="GO:0005484">
    <property type="term" value="F:SNAP receptor activity"/>
    <property type="evidence" value="ECO:0007669"/>
    <property type="project" value="TreeGrafter"/>
</dbReference>
<dbReference type="GO" id="GO:0006886">
    <property type="term" value="P:intracellular protein transport"/>
    <property type="evidence" value="ECO:0007669"/>
    <property type="project" value="TreeGrafter"/>
</dbReference>
<feature type="domain" description="T-SNARE coiled-coil homology" evidence="2">
    <location>
        <begin position="301"/>
        <end position="363"/>
    </location>
</feature>
<protein>
    <recommendedName>
        <fullName evidence="6">PX domain-containing protein</fullName>
    </recommendedName>
</protein>
<dbReference type="PROSITE" id="PS50195">
    <property type="entry name" value="PX"/>
    <property type="match status" value="1"/>
</dbReference>
<dbReference type="GO" id="GO:0006906">
    <property type="term" value="P:vesicle fusion"/>
    <property type="evidence" value="ECO:0007669"/>
    <property type="project" value="TreeGrafter"/>
</dbReference>
<dbReference type="SMART" id="SM00312">
    <property type="entry name" value="PX"/>
    <property type="match status" value="1"/>
</dbReference>
<evidence type="ECO:0000313" key="5">
    <source>
        <dbReference type="Proteomes" id="UP000094236"/>
    </source>
</evidence>
<accession>A0A1E4TWK7</accession>
<dbReference type="CDD" id="cd15858">
    <property type="entry name" value="SNARE_VAM7"/>
    <property type="match status" value="1"/>
</dbReference>
<dbReference type="Gene3D" id="3.30.1520.10">
    <property type="entry name" value="Phox-like domain"/>
    <property type="match status" value="1"/>
</dbReference>
<evidence type="ECO:0000256" key="1">
    <source>
        <dbReference type="SAM" id="Coils"/>
    </source>
</evidence>
<feature type="coiled-coil region" evidence="1">
    <location>
        <begin position="297"/>
        <end position="359"/>
    </location>
</feature>
<dbReference type="PANTHER" id="PTHR19957:SF414">
    <property type="entry name" value="AER438CP"/>
    <property type="match status" value="1"/>
</dbReference>
<evidence type="ECO:0000259" key="2">
    <source>
        <dbReference type="PROSITE" id="PS50192"/>
    </source>
</evidence>
<dbReference type="GO" id="GO:0035091">
    <property type="term" value="F:phosphatidylinositol binding"/>
    <property type="evidence" value="ECO:0007669"/>
    <property type="project" value="InterPro"/>
</dbReference>
<feature type="domain" description="PX" evidence="3">
    <location>
        <begin position="1"/>
        <end position="117"/>
    </location>
</feature>
<dbReference type="PROSITE" id="PS50192">
    <property type="entry name" value="T_SNARE"/>
    <property type="match status" value="1"/>
</dbReference>
<dbReference type="GO" id="GO:0048278">
    <property type="term" value="P:vesicle docking"/>
    <property type="evidence" value="ECO:0007669"/>
    <property type="project" value="TreeGrafter"/>
</dbReference>
<dbReference type="Gene3D" id="1.20.5.110">
    <property type="match status" value="1"/>
</dbReference>
<dbReference type="InterPro" id="IPR045242">
    <property type="entry name" value="Syntaxin"/>
</dbReference>
<dbReference type="GO" id="GO:0031201">
    <property type="term" value="C:SNARE complex"/>
    <property type="evidence" value="ECO:0007669"/>
    <property type="project" value="TreeGrafter"/>
</dbReference>
<dbReference type="AlphaFoldDB" id="A0A1E4TWK7"/>
<dbReference type="GO" id="GO:0012505">
    <property type="term" value="C:endomembrane system"/>
    <property type="evidence" value="ECO:0007669"/>
    <property type="project" value="TreeGrafter"/>
</dbReference>
<dbReference type="InterPro" id="IPR000727">
    <property type="entry name" value="T_SNARE_dom"/>
</dbReference>
<dbReference type="InterPro" id="IPR036871">
    <property type="entry name" value="PX_dom_sf"/>
</dbReference>
<gene>
    <name evidence="4" type="ORF">PACTADRAFT_33311</name>
</gene>
<evidence type="ECO:0000313" key="4">
    <source>
        <dbReference type="EMBL" id="ODV96126.1"/>
    </source>
</evidence>
<dbReference type="PANTHER" id="PTHR19957">
    <property type="entry name" value="SYNTAXIN"/>
    <property type="match status" value="1"/>
</dbReference>
<keyword evidence="5" id="KW-1185">Reference proteome</keyword>
<dbReference type="Proteomes" id="UP000094236">
    <property type="component" value="Unassembled WGS sequence"/>
</dbReference>
<dbReference type="OrthoDB" id="428895at2759"/>
<reference evidence="5" key="1">
    <citation type="submission" date="2016-05" db="EMBL/GenBank/DDBJ databases">
        <title>Comparative genomics of biotechnologically important yeasts.</title>
        <authorList>
            <consortium name="DOE Joint Genome Institute"/>
            <person name="Riley R."/>
            <person name="Haridas S."/>
            <person name="Wolfe K.H."/>
            <person name="Lopes M.R."/>
            <person name="Hittinger C.T."/>
            <person name="Goker M."/>
            <person name="Salamov A."/>
            <person name="Wisecaver J."/>
            <person name="Long T.M."/>
            <person name="Aerts A.L."/>
            <person name="Barry K."/>
            <person name="Choi C."/>
            <person name="Clum A."/>
            <person name="Coughlan A.Y."/>
            <person name="Deshpande S."/>
            <person name="Douglass A.P."/>
            <person name="Hanson S.J."/>
            <person name="Klenk H.-P."/>
            <person name="Labutti K."/>
            <person name="Lapidus A."/>
            <person name="Lindquist E."/>
            <person name="Lipzen A."/>
            <person name="Meier-Kolthoff J.P."/>
            <person name="Ohm R.A."/>
            <person name="Otillar R.P."/>
            <person name="Pangilinan J."/>
            <person name="Peng Y."/>
            <person name="Rokas A."/>
            <person name="Rosa C.A."/>
            <person name="Scheuner C."/>
            <person name="Sibirny A.A."/>
            <person name="Slot J.C."/>
            <person name="Stielow J.B."/>
            <person name="Sun H."/>
            <person name="Kurtzman C.P."/>
            <person name="Blackwell M."/>
            <person name="Grigoriev I.V."/>
            <person name="Jeffries T.W."/>
        </authorList>
    </citation>
    <scope>NUCLEOTIDE SEQUENCE [LARGE SCALE GENOMIC DNA]</scope>
    <source>
        <strain evidence="5">NRRL Y-2460</strain>
    </source>
</reference>
<dbReference type="InterPro" id="IPR001683">
    <property type="entry name" value="PX_dom"/>
</dbReference>
<name>A0A1E4TWK7_PACTA</name>
<dbReference type="GO" id="GO:0000149">
    <property type="term" value="F:SNARE binding"/>
    <property type="evidence" value="ECO:0007669"/>
    <property type="project" value="TreeGrafter"/>
</dbReference>
<dbReference type="SUPFAM" id="SSF58038">
    <property type="entry name" value="SNARE fusion complex"/>
    <property type="match status" value="1"/>
</dbReference>
<evidence type="ECO:0008006" key="6">
    <source>
        <dbReference type="Google" id="ProtNLM"/>
    </source>
</evidence>
<organism evidence="4 5">
    <name type="scientific">Pachysolen tannophilus NRRL Y-2460</name>
    <dbReference type="NCBI Taxonomy" id="669874"/>
    <lineage>
        <taxon>Eukaryota</taxon>
        <taxon>Fungi</taxon>
        <taxon>Dikarya</taxon>
        <taxon>Ascomycota</taxon>
        <taxon>Saccharomycotina</taxon>
        <taxon>Pichiomycetes</taxon>
        <taxon>Pachysolenaceae</taxon>
        <taxon>Pachysolen</taxon>
    </lineage>
</organism>
<dbReference type="EMBL" id="KV454013">
    <property type="protein sequence ID" value="ODV96126.1"/>
    <property type="molecule type" value="Genomic_DNA"/>
</dbReference>
<evidence type="ECO:0000259" key="3">
    <source>
        <dbReference type="PROSITE" id="PS50195"/>
    </source>
</evidence>
<keyword evidence="1" id="KW-0175">Coiled coil</keyword>
<dbReference type="Pfam" id="PF00787">
    <property type="entry name" value="PX"/>
    <property type="match status" value="1"/>
</dbReference>
<proteinExistence type="predicted"/>